<reference evidence="2" key="1">
    <citation type="journal article" date="2021" name="Proc. Natl. Acad. Sci. U.S.A.">
        <title>A Catalog of Tens of Thousands of Viruses from Human Metagenomes Reveals Hidden Associations with Chronic Diseases.</title>
        <authorList>
            <person name="Tisza M.J."/>
            <person name="Buck C.B."/>
        </authorList>
    </citation>
    <scope>NUCLEOTIDE SEQUENCE</scope>
    <source>
        <strain evidence="2">CtCIv11</strain>
    </source>
</reference>
<evidence type="ECO:0000256" key="1">
    <source>
        <dbReference type="SAM" id="Phobius"/>
    </source>
</evidence>
<sequence length="148" mass="17074">MRKLIKYSILFIIYGAIYFVIECIYKGKLTDWRMFILAGFIGIIIGLINNLFEMNTDFILQCFVGMLITTLSEAIGGFYWNLECGLGIWDYSSLPLSFVGGQINLFFSLAWLLLSGICIILDDILRWQLYGDENPKYYIHGKLVLKIE</sequence>
<dbReference type="EMBL" id="BK032513">
    <property type="protein sequence ID" value="DAF44883.1"/>
    <property type="molecule type" value="Genomic_DNA"/>
</dbReference>
<name>A0A8S5S255_9CAUD</name>
<protein>
    <submittedName>
        <fullName evidence="2">ABC-transporter type IV</fullName>
    </submittedName>
</protein>
<accession>A0A8S5S255</accession>
<keyword evidence="1" id="KW-1133">Transmembrane helix</keyword>
<feature type="transmembrane region" description="Helical" evidence="1">
    <location>
        <begin position="7"/>
        <end position="27"/>
    </location>
</feature>
<keyword evidence="1" id="KW-0812">Transmembrane</keyword>
<evidence type="ECO:0000313" key="2">
    <source>
        <dbReference type="EMBL" id="DAF44883.1"/>
    </source>
</evidence>
<dbReference type="InterPro" id="IPR010540">
    <property type="entry name" value="CmpB_TMEM229"/>
</dbReference>
<feature type="transmembrane region" description="Helical" evidence="1">
    <location>
        <begin position="102"/>
        <end position="121"/>
    </location>
</feature>
<feature type="transmembrane region" description="Helical" evidence="1">
    <location>
        <begin position="33"/>
        <end position="52"/>
    </location>
</feature>
<organism evidence="2">
    <name type="scientific">Siphoviridae sp. ctCIv11</name>
    <dbReference type="NCBI Taxonomy" id="2827806"/>
    <lineage>
        <taxon>Viruses</taxon>
        <taxon>Duplodnaviria</taxon>
        <taxon>Heunggongvirae</taxon>
        <taxon>Uroviricota</taxon>
        <taxon>Caudoviricetes</taxon>
    </lineage>
</organism>
<proteinExistence type="predicted"/>
<keyword evidence="1" id="KW-0472">Membrane</keyword>
<feature type="transmembrane region" description="Helical" evidence="1">
    <location>
        <begin position="59"/>
        <end position="82"/>
    </location>
</feature>
<dbReference type="Pfam" id="PF06541">
    <property type="entry name" value="ABC_trans_CmpB"/>
    <property type="match status" value="1"/>
</dbReference>